<dbReference type="OrthoDB" id="1338954at2759"/>
<evidence type="ECO:0000256" key="5">
    <source>
        <dbReference type="ARBA" id="ARBA00022840"/>
    </source>
</evidence>
<name>A0A6P4CBI0_ARADU</name>
<dbReference type="GO" id="GO:0006529">
    <property type="term" value="P:asparagine biosynthetic process"/>
    <property type="evidence" value="ECO:0007669"/>
    <property type="project" value="UniProtKB-KW"/>
</dbReference>
<feature type="active site" description="For GATase activity" evidence="10">
    <location>
        <position position="2"/>
    </location>
</feature>
<keyword evidence="7 10" id="KW-0315">Glutamine amidotransferase</keyword>
<keyword evidence="6 10" id="KW-0061">Asparagine biosynthesis</keyword>
<dbReference type="SUPFAM" id="SSF56235">
    <property type="entry name" value="N-terminal nucleophile aminohydrolases (Ntn hydrolases)"/>
    <property type="match status" value="1"/>
</dbReference>
<feature type="region of interest" description="Disordered" evidence="13">
    <location>
        <begin position="564"/>
        <end position="586"/>
    </location>
</feature>
<dbReference type="InterPro" id="IPR006426">
    <property type="entry name" value="Asn_synth_AEB"/>
</dbReference>
<feature type="site" description="Important for beta-aspartyl-AMP intermediate formation" evidence="12">
    <location>
        <position position="343"/>
    </location>
</feature>
<feature type="binding site" evidence="11">
    <location>
        <position position="267"/>
    </location>
    <ligand>
        <name>ATP</name>
        <dbReference type="ChEBI" id="CHEBI:30616"/>
    </ligand>
</feature>
<evidence type="ECO:0000256" key="3">
    <source>
        <dbReference type="ARBA" id="ARBA00022605"/>
    </source>
</evidence>
<protein>
    <recommendedName>
        <fullName evidence="9">Asparagine synthetase [glutamine-hydrolyzing]</fullName>
        <ecNumber evidence="9">6.3.5.4</ecNumber>
    </recommendedName>
</protein>
<dbReference type="CDD" id="cd00712">
    <property type="entry name" value="AsnB"/>
    <property type="match status" value="1"/>
</dbReference>
<dbReference type="GeneID" id="107473386"/>
<dbReference type="GO" id="GO:0006950">
    <property type="term" value="P:response to stress"/>
    <property type="evidence" value="ECO:0007669"/>
    <property type="project" value="UniProtKB-ARBA"/>
</dbReference>
<feature type="domain" description="Glutamine amidotransferase type-2" evidence="14">
    <location>
        <begin position="2"/>
        <end position="185"/>
    </location>
</feature>
<evidence type="ECO:0000256" key="12">
    <source>
        <dbReference type="PIRSR" id="PIRSR001589-3"/>
    </source>
</evidence>
<dbReference type="InterPro" id="IPR033738">
    <property type="entry name" value="AsnB_N"/>
</dbReference>
<dbReference type="PANTHER" id="PTHR11772">
    <property type="entry name" value="ASPARAGINE SYNTHETASE"/>
    <property type="match status" value="1"/>
</dbReference>
<dbReference type="GO" id="GO:0004066">
    <property type="term" value="F:asparagine synthase (glutamine-hydrolyzing) activity"/>
    <property type="evidence" value="ECO:0007669"/>
    <property type="project" value="UniProtKB-EC"/>
</dbReference>
<keyword evidence="15" id="KW-1185">Reference proteome</keyword>
<dbReference type="RefSeq" id="XP_015948434.1">
    <property type="nucleotide sequence ID" value="XM_016092948.3"/>
</dbReference>
<comment type="catalytic activity">
    <reaction evidence="8 9">
        <text>L-aspartate + L-glutamine + ATP + H2O = L-asparagine + L-glutamate + AMP + diphosphate + H(+)</text>
        <dbReference type="Rhea" id="RHEA:12228"/>
        <dbReference type="ChEBI" id="CHEBI:15377"/>
        <dbReference type="ChEBI" id="CHEBI:15378"/>
        <dbReference type="ChEBI" id="CHEBI:29985"/>
        <dbReference type="ChEBI" id="CHEBI:29991"/>
        <dbReference type="ChEBI" id="CHEBI:30616"/>
        <dbReference type="ChEBI" id="CHEBI:33019"/>
        <dbReference type="ChEBI" id="CHEBI:58048"/>
        <dbReference type="ChEBI" id="CHEBI:58359"/>
        <dbReference type="ChEBI" id="CHEBI:456215"/>
        <dbReference type="EC" id="6.3.5.4"/>
    </reaction>
</comment>
<comment type="pathway">
    <text evidence="1">Amino-acid biosynthesis; L-asparagine biosynthesis; L-asparagine from L-aspartate (L-Gln route): step 1/1.</text>
</comment>
<keyword evidence="4 9" id="KW-0547">Nucleotide-binding</keyword>
<dbReference type="AlphaFoldDB" id="A0A6P4CBI0"/>
<keyword evidence="5 9" id="KW-0067">ATP-binding</keyword>
<reference evidence="15" key="1">
    <citation type="journal article" date="2016" name="Nat. Genet.">
        <title>The genome sequences of Arachis duranensis and Arachis ipaensis, the diploid ancestors of cultivated peanut.</title>
        <authorList>
            <person name="Bertioli D.J."/>
            <person name="Cannon S.B."/>
            <person name="Froenicke L."/>
            <person name="Huang G."/>
            <person name="Farmer A.D."/>
            <person name="Cannon E.K."/>
            <person name="Liu X."/>
            <person name="Gao D."/>
            <person name="Clevenger J."/>
            <person name="Dash S."/>
            <person name="Ren L."/>
            <person name="Moretzsohn M.C."/>
            <person name="Shirasawa K."/>
            <person name="Huang W."/>
            <person name="Vidigal B."/>
            <person name="Abernathy B."/>
            <person name="Chu Y."/>
            <person name="Niederhuth C.E."/>
            <person name="Umale P."/>
            <person name="Araujo A.C."/>
            <person name="Kozik A."/>
            <person name="Kim K.D."/>
            <person name="Burow M.D."/>
            <person name="Varshney R.K."/>
            <person name="Wang X."/>
            <person name="Zhang X."/>
            <person name="Barkley N."/>
            <person name="Guimaraes P.M."/>
            <person name="Isobe S."/>
            <person name="Guo B."/>
            <person name="Liao B."/>
            <person name="Stalker H.T."/>
            <person name="Schmitz R.J."/>
            <person name="Scheffler B.E."/>
            <person name="Leal-Bertioli S.C."/>
            <person name="Xun X."/>
            <person name="Jackson S.A."/>
            <person name="Michelmore R."/>
            <person name="Ozias-Akins P."/>
        </authorList>
    </citation>
    <scope>NUCLEOTIDE SEQUENCE [LARGE SCALE GENOMIC DNA]</scope>
    <source>
        <strain evidence="15">cv. V14167</strain>
    </source>
</reference>
<dbReference type="FunFam" id="3.60.20.10:FF:000024">
    <property type="entry name" value="Asparagine synthetase [glutamine-hydrolyzing]"/>
    <property type="match status" value="1"/>
</dbReference>
<dbReference type="GO" id="GO:0005829">
    <property type="term" value="C:cytosol"/>
    <property type="evidence" value="ECO:0007669"/>
    <property type="project" value="TreeGrafter"/>
</dbReference>
<dbReference type="InterPro" id="IPR029055">
    <property type="entry name" value="Ntn_hydrolases_N"/>
</dbReference>
<evidence type="ECO:0000256" key="11">
    <source>
        <dbReference type="PIRSR" id="PIRSR001589-2"/>
    </source>
</evidence>
<evidence type="ECO:0000256" key="7">
    <source>
        <dbReference type="ARBA" id="ARBA00022962"/>
    </source>
</evidence>
<dbReference type="InterPro" id="IPR050795">
    <property type="entry name" value="Asn_Synthetase"/>
</dbReference>
<dbReference type="InterPro" id="IPR001962">
    <property type="entry name" value="Asn_synthase"/>
</dbReference>
<dbReference type="KEGG" id="adu:107473386"/>
<feature type="binding site" evidence="11">
    <location>
        <position position="231"/>
    </location>
    <ligand>
        <name>ATP</name>
        <dbReference type="ChEBI" id="CHEBI:30616"/>
    </ligand>
</feature>
<dbReference type="CDD" id="cd01991">
    <property type="entry name" value="Asn_synthase_B_C"/>
    <property type="match status" value="1"/>
</dbReference>
<keyword evidence="2" id="KW-0436">Ligase</keyword>
<dbReference type="GO" id="GO:0005524">
    <property type="term" value="F:ATP binding"/>
    <property type="evidence" value="ECO:0007669"/>
    <property type="project" value="UniProtKB-KW"/>
</dbReference>
<evidence type="ECO:0000313" key="15">
    <source>
        <dbReference type="Proteomes" id="UP000515211"/>
    </source>
</evidence>
<dbReference type="Gene3D" id="3.60.20.10">
    <property type="entry name" value="Glutamine Phosphoribosylpyrophosphate, subunit 1, domain 1"/>
    <property type="match status" value="1"/>
</dbReference>
<dbReference type="InterPro" id="IPR017932">
    <property type="entry name" value="GATase_2_dom"/>
</dbReference>
<reference evidence="16" key="2">
    <citation type="submission" date="2025-08" db="UniProtKB">
        <authorList>
            <consortium name="RefSeq"/>
        </authorList>
    </citation>
    <scope>IDENTIFICATION</scope>
    <source>
        <tissue evidence="16">Whole plant</tissue>
    </source>
</reference>
<organism evidence="15 16">
    <name type="scientific">Arachis duranensis</name>
    <name type="common">Wild peanut</name>
    <dbReference type="NCBI Taxonomy" id="130453"/>
    <lineage>
        <taxon>Eukaryota</taxon>
        <taxon>Viridiplantae</taxon>
        <taxon>Streptophyta</taxon>
        <taxon>Embryophyta</taxon>
        <taxon>Tracheophyta</taxon>
        <taxon>Spermatophyta</taxon>
        <taxon>Magnoliopsida</taxon>
        <taxon>eudicotyledons</taxon>
        <taxon>Gunneridae</taxon>
        <taxon>Pentapetalae</taxon>
        <taxon>rosids</taxon>
        <taxon>fabids</taxon>
        <taxon>Fabales</taxon>
        <taxon>Fabaceae</taxon>
        <taxon>Papilionoideae</taxon>
        <taxon>50 kb inversion clade</taxon>
        <taxon>dalbergioids sensu lato</taxon>
        <taxon>Dalbergieae</taxon>
        <taxon>Pterocarpus clade</taxon>
        <taxon>Arachis</taxon>
    </lineage>
</organism>
<dbReference type="PANTHER" id="PTHR11772:SF48">
    <property type="entry name" value="ASPARAGINE SYNTHETASE [GLUTAMINE-HYDROLYZING] 1"/>
    <property type="match status" value="1"/>
</dbReference>
<evidence type="ECO:0000256" key="4">
    <source>
        <dbReference type="ARBA" id="ARBA00022741"/>
    </source>
</evidence>
<dbReference type="Gene3D" id="3.40.50.620">
    <property type="entry name" value="HUPs"/>
    <property type="match status" value="1"/>
</dbReference>
<evidence type="ECO:0000256" key="10">
    <source>
        <dbReference type="PIRSR" id="PIRSR001589-1"/>
    </source>
</evidence>
<sequence length="586" mass="66544">MCGILACLWCSDDSSAKRSRIIHLAQRLKHRGPDWIGIFQHKGNYLAHQRLAIVDLTSGDQPLFNEDKTIAVVANGEIYNHEELRKKLPNHTFSTNSDCEVIAHLYEEYGENFVDMLDGIFSFVLYDTRDNHFLVARDAIGITSLYIGWGEDASVWVSSEYKTMHEDCEHFERFQPGTLYSSRERGFRRWYNPVWFSEMIPTTPYDPMVLRNALEKAVVKRLMTDVPFGVLLSGGLDSSLVASITSRYLAETKAGKQLGTTIHSFCIGLEGSPDLKAGREVADYLGTVHHEFHFTPQDGIDAIEDVIYHIESYELTTVRSSIPTYLISRKIKSHGIKMVLSGEGSDEIFGGYLYFHKAPNKEELHQESCRKIKALHQYDCLRANKATSAWGLEARFPYLDKEFVSVVMGIDPDNKLSGQKRRIEKWILRNAFDDKERPYLPQHILWRQKEQMSDGVGYNWIDALKAHAASHVTDTMMLNAARTYPLHTPPTKEAYLYRMIFEKIFPKQPARLTIPWEPTVACCTPKALSWFPEWSNNMDPSGRAAWGIHNSANTKLVSSDIVEPNKVEPQNGAATTTTTNGATNGH</sequence>
<feature type="binding site" evidence="11">
    <location>
        <position position="98"/>
    </location>
    <ligand>
        <name>L-glutamine</name>
        <dbReference type="ChEBI" id="CHEBI:58359"/>
    </ligand>
</feature>
<accession>A0A6P4CBI0</accession>
<evidence type="ECO:0000313" key="16">
    <source>
        <dbReference type="RefSeq" id="XP_015948434.1"/>
    </source>
</evidence>
<evidence type="ECO:0000256" key="8">
    <source>
        <dbReference type="ARBA" id="ARBA00048741"/>
    </source>
</evidence>
<dbReference type="PIRSF" id="PIRSF001589">
    <property type="entry name" value="Asn_synthetase_glu-h"/>
    <property type="match status" value="1"/>
</dbReference>
<dbReference type="Pfam" id="PF13537">
    <property type="entry name" value="GATase_7"/>
    <property type="match status" value="1"/>
</dbReference>
<dbReference type="FunFam" id="3.40.50.620:FF:000055">
    <property type="entry name" value="Asparagine synthetase [glutamine-hydrolyzing]"/>
    <property type="match status" value="1"/>
</dbReference>
<dbReference type="Pfam" id="PF00733">
    <property type="entry name" value="Asn_synthase"/>
    <property type="match status" value="1"/>
</dbReference>
<feature type="binding site" evidence="11">
    <location>
        <begin position="341"/>
        <end position="342"/>
    </location>
    <ligand>
        <name>ATP</name>
        <dbReference type="ChEBI" id="CHEBI:30616"/>
    </ligand>
</feature>
<dbReference type="NCBIfam" id="NF006949">
    <property type="entry name" value="PRK09431.1"/>
    <property type="match status" value="1"/>
</dbReference>
<evidence type="ECO:0000256" key="9">
    <source>
        <dbReference type="PIRNR" id="PIRNR001589"/>
    </source>
</evidence>
<evidence type="ECO:0000256" key="6">
    <source>
        <dbReference type="ARBA" id="ARBA00022888"/>
    </source>
</evidence>
<dbReference type="SUPFAM" id="SSF52402">
    <property type="entry name" value="Adenine nucleotide alpha hydrolases-like"/>
    <property type="match status" value="1"/>
</dbReference>
<feature type="compositionally biased region" description="Low complexity" evidence="13">
    <location>
        <begin position="571"/>
        <end position="586"/>
    </location>
</feature>
<dbReference type="InterPro" id="IPR014729">
    <property type="entry name" value="Rossmann-like_a/b/a_fold"/>
</dbReference>
<dbReference type="Proteomes" id="UP000515211">
    <property type="component" value="Chromosome 1"/>
</dbReference>
<gene>
    <name evidence="16" type="primary">LOC107473386</name>
</gene>
<dbReference type="PROSITE" id="PS51278">
    <property type="entry name" value="GATASE_TYPE_2"/>
    <property type="match status" value="1"/>
</dbReference>
<evidence type="ECO:0000256" key="2">
    <source>
        <dbReference type="ARBA" id="ARBA00022598"/>
    </source>
</evidence>
<evidence type="ECO:0000256" key="13">
    <source>
        <dbReference type="SAM" id="MobiDB-lite"/>
    </source>
</evidence>
<proteinExistence type="predicted"/>
<evidence type="ECO:0000256" key="1">
    <source>
        <dbReference type="ARBA" id="ARBA00005187"/>
    </source>
</evidence>
<evidence type="ECO:0000259" key="14">
    <source>
        <dbReference type="PROSITE" id="PS51278"/>
    </source>
</evidence>
<dbReference type="NCBIfam" id="TIGR01536">
    <property type="entry name" value="asn_synth_AEB"/>
    <property type="match status" value="1"/>
</dbReference>
<keyword evidence="3 10" id="KW-0028">Amino-acid biosynthesis</keyword>
<dbReference type="EC" id="6.3.5.4" evidence="9"/>